<protein>
    <recommendedName>
        <fullName evidence="4">YIR protein</fullName>
    </recommendedName>
</protein>
<dbReference type="NCBIfam" id="TIGR01590">
    <property type="entry name" value="yir-bir-cir_Pla"/>
    <property type="match status" value="1"/>
</dbReference>
<sequence length="288" mass="33985">MFKNVWEDFPDKLDSDKKYQFRNDNFFKTYCTNKCSSFIDKINAGCLYLFDEFFKNSSVFDSVAKNNVNIVEYIMIWLSYMLILKDNLKIKDINQFYDDFIIKDKYNEGITGIKDYNSYDDLMNKKKYLMEMDIKDISKFYDLFKLLCEIYNEFDEKTSNCEKCSQKANQFVEKYKEVNGDSSITKNSSYSKIFCTLSNDYDNFKKKYNESQCCKSSPLATIEENITINCSEQRSEVTSSSSSIASKLIPVLSIFGAIAIFWGISYKYSLFGFRKQFQKQKLREQIKK</sequence>
<dbReference type="Pfam" id="PF06022">
    <property type="entry name" value="Cir_Bir_Yir"/>
    <property type="match status" value="1"/>
</dbReference>
<gene>
    <name evidence="2" type="ORF">YYC_02824</name>
</gene>
<evidence type="ECO:0000256" key="1">
    <source>
        <dbReference type="SAM" id="Phobius"/>
    </source>
</evidence>
<reference evidence="2 3" key="1">
    <citation type="submission" date="2013-11" db="EMBL/GenBank/DDBJ databases">
        <title>The Genome Sequence of Plasmodium yoelii 17X.</title>
        <authorList>
            <consortium name="The Broad Institute Genomics Platform"/>
            <consortium name="The Broad Institute Genome Sequencing Center for Infectious Disease"/>
            <person name="Neafsey D."/>
            <person name="Adams J."/>
            <person name="Walker B."/>
            <person name="Young S.K."/>
            <person name="Zeng Q."/>
            <person name="Gargeya S."/>
            <person name="Fitzgerald M."/>
            <person name="Haas B."/>
            <person name="Abouelleil A."/>
            <person name="Alvarado L."/>
            <person name="Chapman S.B."/>
            <person name="Gainer-Dewar J."/>
            <person name="Goldberg J."/>
            <person name="Griggs A."/>
            <person name="Gujja S."/>
            <person name="Hansen M."/>
            <person name="Howarth C."/>
            <person name="Imamovic A."/>
            <person name="Ireland A."/>
            <person name="Larimer J."/>
            <person name="McCowan C."/>
            <person name="Murphy C."/>
            <person name="Pearson M."/>
            <person name="Poon T.W."/>
            <person name="Priest M."/>
            <person name="Roberts A."/>
            <person name="Saif S."/>
            <person name="Shea T."/>
            <person name="Sykes S."/>
            <person name="Wortman J."/>
            <person name="Nusbaum C."/>
            <person name="Birren B."/>
        </authorList>
    </citation>
    <scope>NUCLEOTIDE SEQUENCE [LARGE SCALE GENOMIC DNA]</scope>
    <source>
        <strain evidence="2 3">17X</strain>
    </source>
</reference>
<keyword evidence="3" id="KW-1185">Reference proteome</keyword>
<dbReference type="AlphaFoldDB" id="V7PLZ7"/>
<feature type="transmembrane region" description="Helical" evidence="1">
    <location>
        <begin position="248"/>
        <end position="273"/>
    </location>
</feature>
<organism evidence="2 3">
    <name type="scientific">Plasmodium yoelii 17X</name>
    <dbReference type="NCBI Taxonomy" id="1323249"/>
    <lineage>
        <taxon>Eukaryota</taxon>
        <taxon>Sar</taxon>
        <taxon>Alveolata</taxon>
        <taxon>Apicomplexa</taxon>
        <taxon>Aconoidasida</taxon>
        <taxon>Haemosporida</taxon>
        <taxon>Plasmodiidae</taxon>
        <taxon>Plasmodium</taxon>
        <taxon>Plasmodium (Vinckeia)</taxon>
    </lineage>
</organism>
<keyword evidence="1" id="KW-1133">Transmembrane helix</keyword>
<dbReference type="Proteomes" id="UP000018538">
    <property type="component" value="Unassembled WGS sequence"/>
</dbReference>
<dbReference type="EMBL" id="KI635765">
    <property type="protein sequence ID" value="ETB59985.1"/>
    <property type="molecule type" value="Genomic_DNA"/>
</dbReference>
<evidence type="ECO:0000313" key="3">
    <source>
        <dbReference type="Proteomes" id="UP000018538"/>
    </source>
</evidence>
<evidence type="ECO:0008006" key="4">
    <source>
        <dbReference type="Google" id="ProtNLM"/>
    </source>
</evidence>
<proteinExistence type="predicted"/>
<dbReference type="InterPro" id="IPR006477">
    <property type="entry name" value="Yir_bir_cir"/>
</dbReference>
<keyword evidence="1" id="KW-0472">Membrane</keyword>
<evidence type="ECO:0000313" key="2">
    <source>
        <dbReference type="EMBL" id="ETB59985.1"/>
    </source>
</evidence>
<accession>V7PLZ7</accession>
<keyword evidence="1" id="KW-0812">Transmembrane</keyword>
<name>V7PLZ7_PLAYE</name>